<reference evidence="3 4" key="1">
    <citation type="submission" date="2020-04" db="EMBL/GenBank/DDBJ databases">
        <title>FDA dAtabase for Regulatory Grade micrObial Sequences (FDA-ARGOS): Supporting development and validation of Infectious Disease Dx tests.</title>
        <authorList>
            <person name="Sciortino C."/>
            <person name="Tallon L."/>
            <person name="Sadzewicz L."/>
            <person name="Vavikolanu K."/>
            <person name="Mehta A."/>
            <person name="Aluvathingal J."/>
            <person name="Nadendla S."/>
            <person name="Nandy P."/>
            <person name="Geyer C."/>
            <person name="Yan Y."/>
            <person name="Sichtig H."/>
        </authorList>
    </citation>
    <scope>NUCLEOTIDE SEQUENCE [LARGE SCALE GENOMIC DNA]</scope>
    <source>
        <strain evidence="3 4">FDAARGOS_633</strain>
    </source>
</reference>
<evidence type="ECO:0000313" key="3">
    <source>
        <dbReference type="EMBL" id="QIX24077.1"/>
    </source>
</evidence>
<dbReference type="AlphaFoldDB" id="A0A6H0ZVE2"/>
<name>A0A6H0ZVE2_9HYPH</name>
<proteinExistence type="predicted"/>
<dbReference type="InterPro" id="IPR050336">
    <property type="entry name" value="Chromosome_partition/occlusion"/>
</dbReference>
<dbReference type="GO" id="GO:0005694">
    <property type="term" value="C:chromosome"/>
    <property type="evidence" value="ECO:0007669"/>
    <property type="project" value="TreeGrafter"/>
</dbReference>
<organism evidence="3 4">
    <name type="scientific">Agrobacterium pusense</name>
    <dbReference type="NCBI Taxonomy" id="648995"/>
    <lineage>
        <taxon>Bacteria</taxon>
        <taxon>Pseudomonadati</taxon>
        <taxon>Pseudomonadota</taxon>
        <taxon>Alphaproteobacteria</taxon>
        <taxon>Hyphomicrobiales</taxon>
        <taxon>Rhizobiaceae</taxon>
        <taxon>Rhizobium/Agrobacterium group</taxon>
        <taxon>Agrobacterium</taxon>
    </lineage>
</organism>
<dbReference type="PANTHER" id="PTHR33375:SF7">
    <property type="entry name" value="CHROMOSOME 2-PARTITIONING PROTEIN PARB-RELATED"/>
    <property type="match status" value="1"/>
</dbReference>
<dbReference type="Gene3D" id="1.10.10.2830">
    <property type="match status" value="1"/>
</dbReference>
<dbReference type="RefSeq" id="WP_112556582.1">
    <property type="nucleotide sequence ID" value="NZ_CP050899.1"/>
</dbReference>
<evidence type="ECO:0000259" key="2">
    <source>
        <dbReference type="SMART" id="SM00470"/>
    </source>
</evidence>
<feature type="compositionally biased region" description="Acidic residues" evidence="1">
    <location>
        <begin position="395"/>
        <end position="407"/>
    </location>
</feature>
<feature type="region of interest" description="Disordered" evidence="1">
    <location>
        <begin position="687"/>
        <end position="713"/>
    </location>
</feature>
<sequence>MATATQKITLSSSRDIPFNKLVLSQSNVRRIKAGVSIEDLAASIARRGLIQSLHVRPVLDADGQETGMFEVPAGGRRYQALAILVKQKRLAKTAPVPCVVGDAASGILMEEISFAENDERIPPHPLDQYRAFQTMRDKGMSEEDIAAAFLIDVNVVKQRLRLASVSPALLDLYAEDGIELKQLMAFTVSEDHARQEQVWAAIKDGWQKEPWQIRRMLTETAVRASDKRAVFVGIDAYEAAGGYVLRDLFEDDNGGWLQDPVLLDRLVGEKLKTIAEEIAGEGWKWVEIAVHFPYGHNDGLREIVGTAADLTDEERTAREALRDEYCRLEAEYGEADELPDEIDQRLGEVEQALNAFEQRPVIYHPAEIARAGVFVSINRDGDLVVDRGYVRPEDEAPVVDGGEESDGDHDAAAPAIGTDGAIQRAVITIGGQAAEPEDDDEEDVIKPLPERLVIELTAHRSVALRDAVGANPHVALTALLHKLVRDTFQRTSTSGASLQASVNHVFFREQGKDLADAPYAKSVSQRHEDWKADIPTDDDALWDWLAALDDVSRLALLAHCVAYGINALYERPNPHSATGISQVGLDRRMAEADRLARATGLDMVDVGFRPTVENYLGRVTKPRILAAVREGAGDRAADLIAHLKKGDMATEAERLLADTGWLPEPLRLADLDGEVIAEATVDTTVEADGGGEALPDFLASEDEDDMDDADNDDDRIAMVAAE</sequence>
<dbReference type="InterPro" id="IPR036086">
    <property type="entry name" value="ParB/Sulfiredoxin_sf"/>
</dbReference>
<dbReference type="Gene3D" id="3.90.1530.30">
    <property type="match status" value="1"/>
</dbReference>
<gene>
    <name evidence="3" type="ORF">FOB41_23470</name>
</gene>
<feature type="compositionally biased region" description="Acidic residues" evidence="1">
    <location>
        <begin position="699"/>
        <end position="713"/>
    </location>
</feature>
<evidence type="ECO:0000313" key="4">
    <source>
        <dbReference type="Proteomes" id="UP000500870"/>
    </source>
</evidence>
<feature type="domain" description="ParB-like N-terminal" evidence="2">
    <location>
        <begin position="14"/>
        <end position="118"/>
    </location>
</feature>
<dbReference type="EMBL" id="CP050899">
    <property type="protein sequence ID" value="QIX24077.1"/>
    <property type="molecule type" value="Genomic_DNA"/>
</dbReference>
<dbReference type="SUPFAM" id="SSF109709">
    <property type="entry name" value="KorB DNA-binding domain-like"/>
    <property type="match status" value="1"/>
</dbReference>
<dbReference type="SMART" id="SM00470">
    <property type="entry name" value="ParB"/>
    <property type="match status" value="1"/>
</dbReference>
<dbReference type="PANTHER" id="PTHR33375">
    <property type="entry name" value="CHROMOSOME-PARTITIONING PROTEIN PARB-RELATED"/>
    <property type="match status" value="1"/>
</dbReference>
<dbReference type="Proteomes" id="UP000500870">
    <property type="component" value="Chromosome 3"/>
</dbReference>
<accession>A0A6H0ZVE2</accession>
<evidence type="ECO:0000256" key="1">
    <source>
        <dbReference type="SAM" id="MobiDB-lite"/>
    </source>
</evidence>
<feature type="region of interest" description="Disordered" evidence="1">
    <location>
        <begin position="395"/>
        <end position="417"/>
    </location>
</feature>
<dbReference type="FunFam" id="3.90.1530.30:FF:000002">
    <property type="entry name" value="Chromosome partitioning protein ParB"/>
    <property type="match status" value="1"/>
</dbReference>
<dbReference type="Pfam" id="PF02195">
    <property type="entry name" value="ParB_N"/>
    <property type="match status" value="1"/>
</dbReference>
<dbReference type="SUPFAM" id="SSF110849">
    <property type="entry name" value="ParB/Sulfiredoxin"/>
    <property type="match status" value="1"/>
</dbReference>
<dbReference type="GO" id="GO:0007059">
    <property type="term" value="P:chromosome segregation"/>
    <property type="evidence" value="ECO:0007669"/>
    <property type="project" value="TreeGrafter"/>
</dbReference>
<dbReference type="CDD" id="cd16406">
    <property type="entry name" value="ParB_N_like"/>
    <property type="match status" value="1"/>
</dbReference>
<dbReference type="InterPro" id="IPR003115">
    <property type="entry name" value="ParB_N"/>
</dbReference>
<protein>
    <submittedName>
        <fullName evidence="3">ParB N-terminal domain-containing protein</fullName>
    </submittedName>
</protein>